<dbReference type="Proteomes" id="UP000198767">
    <property type="component" value="Unassembled WGS sequence"/>
</dbReference>
<gene>
    <name evidence="2" type="ORF">SAMN04488118_1102</name>
</gene>
<name>A0A1G5R7B4_9RHOB</name>
<dbReference type="AlphaFoldDB" id="A0A1G5R7B4"/>
<dbReference type="Gene3D" id="3.60.15.10">
    <property type="entry name" value="Ribonuclease Z/Hydroxyacylglutathione hydrolase-like"/>
    <property type="match status" value="1"/>
</dbReference>
<dbReference type="SMART" id="SM00849">
    <property type="entry name" value="Lactamase_B"/>
    <property type="match status" value="1"/>
</dbReference>
<accession>A0A1G5R7B4</accession>
<dbReference type="SUPFAM" id="SSF56281">
    <property type="entry name" value="Metallo-hydrolase/oxidoreductase"/>
    <property type="match status" value="1"/>
</dbReference>
<organism evidence="2 3">
    <name type="scientific">Epibacterium ulvae</name>
    <dbReference type="NCBI Taxonomy" id="1156985"/>
    <lineage>
        <taxon>Bacteria</taxon>
        <taxon>Pseudomonadati</taxon>
        <taxon>Pseudomonadota</taxon>
        <taxon>Alphaproteobacteria</taxon>
        <taxon>Rhodobacterales</taxon>
        <taxon>Roseobacteraceae</taxon>
        <taxon>Epibacterium</taxon>
    </lineage>
</organism>
<protein>
    <submittedName>
        <fullName evidence="2">Glyoxylase, beta-lactamase superfamily II</fullName>
    </submittedName>
</protein>
<reference evidence="2 3" key="1">
    <citation type="submission" date="2016-10" db="EMBL/GenBank/DDBJ databases">
        <authorList>
            <person name="de Groot N.N."/>
        </authorList>
    </citation>
    <scope>NUCLEOTIDE SEQUENCE [LARGE SCALE GENOMIC DNA]</scope>
    <source>
        <strain evidence="2 3">U95</strain>
    </source>
</reference>
<dbReference type="EMBL" id="FMWG01000010">
    <property type="protein sequence ID" value="SCZ69974.1"/>
    <property type="molecule type" value="Genomic_DNA"/>
</dbReference>
<feature type="domain" description="Metallo-beta-lactamase" evidence="1">
    <location>
        <begin position="22"/>
        <end position="189"/>
    </location>
</feature>
<dbReference type="Pfam" id="PF00753">
    <property type="entry name" value="Lactamase_B"/>
    <property type="match status" value="1"/>
</dbReference>
<keyword evidence="3" id="KW-1185">Reference proteome</keyword>
<evidence type="ECO:0000313" key="2">
    <source>
        <dbReference type="EMBL" id="SCZ69974.1"/>
    </source>
</evidence>
<evidence type="ECO:0000259" key="1">
    <source>
        <dbReference type="SMART" id="SM00849"/>
    </source>
</evidence>
<dbReference type="InterPro" id="IPR036866">
    <property type="entry name" value="RibonucZ/Hydroxyglut_hydro"/>
</dbReference>
<dbReference type="STRING" id="1156985.SAMN04488118_1102"/>
<sequence length="250" mass="27738">MHRFSRDGVTFHTYVSPDRGLRATAHVIEFKNEVLLIDATFFPETGAEVADLIKHIGKPVAKAVLSHEHPDHWSGTVAMPDVPFETLPAIRADVVKEAADRIPTNVANSPDLVLGHTEIDGVPIEFRNITHTESNNMIVAVLPEQRVAVVQDLVFSGVYFAPGYDRPKWIRDLESFRDDPAFDTLLLGHGTPSNRGELDVAIQYLKLLTEVMDGPDATPEKAVKAMQDAYPSYLGADFVLEVLIPEYWPS</sequence>
<dbReference type="RefSeq" id="WP_090220182.1">
    <property type="nucleotide sequence ID" value="NZ_FMWG01000010.1"/>
</dbReference>
<proteinExistence type="predicted"/>
<evidence type="ECO:0000313" key="3">
    <source>
        <dbReference type="Proteomes" id="UP000198767"/>
    </source>
</evidence>
<dbReference type="InterPro" id="IPR001279">
    <property type="entry name" value="Metallo-B-lactamas"/>
</dbReference>